<evidence type="ECO:0000256" key="4">
    <source>
        <dbReference type="ARBA" id="ARBA00023002"/>
    </source>
</evidence>
<dbReference type="Pfam" id="PF01077">
    <property type="entry name" value="NIR_SIR"/>
    <property type="match status" value="2"/>
</dbReference>
<evidence type="ECO:0000256" key="2">
    <source>
        <dbReference type="ARBA" id="ARBA00022617"/>
    </source>
</evidence>
<keyword evidence="1" id="KW-0004">4Fe-4S</keyword>
<proteinExistence type="predicted"/>
<dbReference type="InterPro" id="IPR036136">
    <property type="entry name" value="Nit/Sulf_reduc_fer-like_dom_sf"/>
</dbReference>
<evidence type="ECO:0000256" key="1">
    <source>
        <dbReference type="ARBA" id="ARBA00022485"/>
    </source>
</evidence>
<dbReference type="EC" id="1.8.1.2" evidence="9"/>
<organism evidence="9 10">
    <name type="scientific">Romboutsia ilealis</name>
    <dbReference type="NCBI Taxonomy" id="1115758"/>
    <lineage>
        <taxon>Bacteria</taxon>
        <taxon>Bacillati</taxon>
        <taxon>Bacillota</taxon>
        <taxon>Clostridia</taxon>
        <taxon>Peptostreptococcales</taxon>
        <taxon>Peptostreptococcaceae</taxon>
        <taxon>Romboutsia</taxon>
    </lineage>
</organism>
<protein>
    <submittedName>
        <fullName evidence="9">Ferredoxin-nitrite reductase</fullName>
        <ecNumber evidence="9">1.8.1.2</ecNumber>
    </submittedName>
</protein>
<dbReference type="Gene3D" id="3.90.480.10">
    <property type="entry name" value="Sulfite Reductase Hemoprotein,Domain 2"/>
    <property type="match status" value="1"/>
</dbReference>
<dbReference type="InterPro" id="IPR006067">
    <property type="entry name" value="NO2/SO3_Rdtase_4Fe4S_dom"/>
</dbReference>
<dbReference type="GO" id="GO:0051539">
    <property type="term" value="F:4 iron, 4 sulfur cluster binding"/>
    <property type="evidence" value="ECO:0007669"/>
    <property type="project" value="UniProtKB-KW"/>
</dbReference>
<accession>A0A1V1HYL7</accession>
<keyword evidence="2" id="KW-0349">Heme</keyword>
<keyword evidence="6" id="KW-0411">Iron-sulfur</keyword>
<gene>
    <name evidence="9" type="ORF">CRIB_288</name>
</gene>
<dbReference type="InterPro" id="IPR045854">
    <property type="entry name" value="NO2/SO3_Rdtase_4Fe4S_sf"/>
</dbReference>
<dbReference type="InterPro" id="IPR005117">
    <property type="entry name" value="NiRdtase/SiRdtase_haem-b_fer"/>
</dbReference>
<dbReference type="Gene3D" id="3.30.413.10">
    <property type="entry name" value="Sulfite Reductase Hemoprotein, domain 1"/>
    <property type="match status" value="2"/>
</dbReference>
<name>A0A1V1HYL7_9FIRM</name>
<dbReference type="GO" id="GO:0020037">
    <property type="term" value="F:heme binding"/>
    <property type="evidence" value="ECO:0007669"/>
    <property type="project" value="InterPro"/>
</dbReference>
<dbReference type="GO" id="GO:0004783">
    <property type="term" value="F:sulfite reductase (NADPH) activity"/>
    <property type="evidence" value="ECO:0007669"/>
    <property type="project" value="UniProtKB-EC"/>
</dbReference>
<keyword evidence="5" id="KW-0408">Iron</keyword>
<dbReference type="SUPFAM" id="SSF56014">
    <property type="entry name" value="Nitrite and sulphite reductase 4Fe-4S domain-like"/>
    <property type="match status" value="2"/>
</dbReference>
<dbReference type="PANTHER" id="PTHR32439">
    <property type="entry name" value="FERREDOXIN--NITRITE REDUCTASE, CHLOROPLASTIC"/>
    <property type="match status" value="1"/>
</dbReference>
<dbReference type="InterPro" id="IPR006066">
    <property type="entry name" value="NO2/SO3_Rdtase_FeS/sirohaem_BS"/>
</dbReference>
<sequence>MNNLKEVFINEIPAFRELGHKFLNKEVSTGDFKSASGGMGVYAQRGGLDFMIRFRIPSGIMNMNEFKKVYELAKKQNLDKVHLTTRQAIQLHSISIDAVCDTMEEAIKNDIFTRGGGGNFPRNVSISPLAGVDVEEAFDVTPYALEVNNHFMSKITTYKLPRKLKVSFSSSEKDYGNSTIADLGFLAIKKDNKEYFKVYIGGGLGKNPEKSVEFDSLINPNEILYHVEAITNLFIAEGDYTNRNKARTRYIVDRMGEEAFLNCYKEHLNKVFESESLDVNIEYKEYKKQGIKTTVKHNRLIPQKQEGLYSVYFHPICGQLSMTNYKLLIDKLDELEDIEIRLSMNEGMYIRNLNGEEAVELIKLTQNLGGETKLEQSVACIGANICQIGIADSQGMLQDILEYFKEKNFTADVLPKIRISGCTNSCGTHQIGILGFAGKKKRVNNVVTEAFELYIGGAKGKDKTKLGSSIGDITRENVPKFLYELAKSIEESKLNYEEYILENNEELNNIIDKYLVEERVVKA</sequence>
<dbReference type="Proteomes" id="UP000245622">
    <property type="component" value="Chromosome 1"/>
</dbReference>
<evidence type="ECO:0000256" key="5">
    <source>
        <dbReference type="ARBA" id="ARBA00023004"/>
    </source>
</evidence>
<dbReference type="InterPro" id="IPR051329">
    <property type="entry name" value="NIR_SIR_4Fe-4S"/>
</dbReference>
<dbReference type="KEGG" id="ril:CRIB_288"/>
<feature type="domain" description="Nitrite/Sulfite reductase ferredoxin-like" evidence="8">
    <location>
        <begin position="42"/>
        <end position="105"/>
    </location>
</feature>
<dbReference type="PANTHER" id="PTHR32439:SF9">
    <property type="entry name" value="BLR3264 PROTEIN"/>
    <property type="match status" value="1"/>
</dbReference>
<dbReference type="GeneID" id="82204467"/>
<dbReference type="GO" id="GO:0046872">
    <property type="term" value="F:metal ion binding"/>
    <property type="evidence" value="ECO:0007669"/>
    <property type="project" value="UniProtKB-KW"/>
</dbReference>
<feature type="domain" description="Nitrite/sulphite reductase 4Fe-4S" evidence="7">
    <location>
        <begin position="118"/>
        <end position="270"/>
    </location>
</feature>
<keyword evidence="3" id="KW-0479">Metal-binding</keyword>
<dbReference type="SUPFAM" id="SSF55124">
    <property type="entry name" value="Nitrite/Sulfite reductase N-terminal domain-like"/>
    <property type="match status" value="2"/>
</dbReference>
<keyword evidence="4 9" id="KW-0560">Oxidoreductase</keyword>
<dbReference type="PRINTS" id="PR00397">
    <property type="entry name" value="SIROHAEM"/>
</dbReference>
<keyword evidence="10" id="KW-1185">Reference proteome</keyword>
<reference evidence="9 10" key="1">
    <citation type="submission" date="2014-04" db="EMBL/GenBank/DDBJ databases">
        <authorList>
            <person name="Hornung B.V."/>
        </authorList>
    </citation>
    <scope>NUCLEOTIDE SEQUENCE [LARGE SCALE GENOMIC DNA]</scope>
    <source>
        <strain evidence="9 10">CRIB</strain>
    </source>
</reference>
<evidence type="ECO:0000256" key="3">
    <source>
        <dbReference type="ARBA" id="ARBA00022723"/>
    </source>
</evidence>
<evidence type="ECO:0000313" key="9">
    <source>
        <dbReference type="EMBL" id="CED93045.1"/>
    </source>
</evidence>
<evidence type="ECO:0000256" key="6">
    <source>
        <dbReference type="ARBA" id="ARBA00023014"/>
    </source>
</evidence>
<dbReference type="Pfam" id="PF03460">
    <property type="entry name" value="NIR_SIR_ferr"/>
    <property type="match status" value="1"/>
</dbReference>
<dbReference type="EMBL" id="LN555523">
    <property type="protein sequence ID" value="CED93045.1"/>
    <property type="molecule type" value="Genomic_DNA"/>
</dbReference>
<feature type="domain" description="Nitrite/sulphite reductase 4Fe-4S" evidence="7">
    <location>
        <begin position="376"/>
        <end position="481"/>
    </location>
</feature>
<dbReference type="RefSeq" id="WP_180702795.1">
    <property type="nucleotide sequence ID" value="NZ_CAJUCR010000033.1"/>
</dbReference>
<evidence type="ECO:0000259" key="8">
    <source>
        <dbReference type="Pfam" id="PF03460"/>
    </source>
</evidence>
<evidence type="ECO:0000259" key="7">
    <source>
        <dbReference type="Pfam" id="PF01077"/>
    </source>
</evidence>
<dbReference type="AlphaFoldDB" id="A0A1V1HYL7"/>
<evidence type="ECO:0000313" key="10">
    <source>
        <dbReference type="Proteomes" id="UP000245622"/>
    </source>
</evidence>